<organism evidence="2 3">
    <name type="scientific">Haliangium ochraceum (strain DSM 14365 / JCM 11303 / SMP-2)</name>
    <dbReference type="NCBI Taxonomy" id="502025"/>
    <lineage>
        <taxon>Bacteria</taxon>
        <taxon>Pseudomonadati</taxon>
        <taxon>Myxococcota</taxon>
        <taxon>Polyangia</taxon>
        <taxon>Haliangiales</taxon>
        <taxon>Kofleriaceae</taxon>
        <taxon>Haliangium</taxon>
    </lineage>
</organism>
<dbReference type="AlphaFoldDB" id="D0LIS0"/>
<dbReference type="HOGENOM" id="CLU_628162_0_0_7"/>
<dbReference type="STRING" id="502025.Hoch_0308"/>
<gene>
    <name evidence="2" type="ordered locus">Hoch_0308</name>
</gene>
<evidence type="ECO:0000256" key="1">
    <source>
        <dbReference type="SAM" id="SignalP"/>
    </source>
</evidence>
<dbReference type="Proteomes" id="UP000001880">
    <property type="component" value="Chromosome"/>
</dbReference>
<feature type="signal peptide" evidence="1">
    <location>
        <begin position="1"/>
        <end position="21"/>
    </location>
</feature>
<keyword evidence="3" id="KW-1185">Reference proteome</keyword>
<evidence type="ECO:0000313" key="2">
    <source>
        <dbReference type="EMBL" id="ACY12949.1"/>
    </source>
</evidence>
<evidence type="ECO:0000313" key="3">
    <source>
        <dbReference type="Proteomes" id="UP000001880"/>
    </source>
</evidence>
<dbReference type="KEGG" id="hoh:Hoch_0308"/>
<dbReference type="EMBL" id="CP001804">
    <property type="protein sequence ID" value="ACY12949.1"/>
    <property type="molecule type" value="Genomic_DNA"/>
</dbReference>
<feature type="chain" id="PRO_5003011382" evidence="1">
    <location>
        <begin position="22"/>
        <end position="436"/>
    </location>
</feature>
<proteinExistence type="predicted"/>
<accession>D0LIS0</accession>
<name>D0LIS0_HALO1</name>
<protein>
    <submittedName>
        <fullName evidence="2">Uncharacterized protein</fullName>
    </submittedName>
</protein>
<dbReference type="RefSeq" id="WP_012825576.1">
    <property type="nucleotide sequence ID" value="NC_013440.1"/>
</dbReference>
<sequence length="436" mass="47663">MRRSLCIALLLLAASAGTAAAQSPVVEGPGIRVGEGTVIHPSVGVLTGVLSNPFYESSDPNPVPVVHLRGAFTIASQHSRPAGELALLHSDEERSDAAPALEFRFGAHVDAEWYLSGDEQTAQRLVSGGLSGHVLTAPRGPVSVFADDTLVRVSQPVNFDYAPWRNLNRIINRFAGGVQVRPGGGAFRFALQYENTIDAFESSDSSFANRIHHLARARGEWQFLPRTRFFLDGSWGYFGPLSGASCELLKRESRPLRVLGGASTALTELTSLRAHIGYGNGYYQSRGAAGCMDVGNEDFNNVLLGAELGFRYSPLGRLSVTYEYDFQDSLQANYFTDHALIARVIHQIDRVQLFSGLDLRLRHYAGIMPALSGPAGEMSRDDIIVRLFGRAHYVFRDWLAFTAELDLVSDSTDFTYNGDPLGYNRTELRIGTVAAF</sequence>
<dbReference type="eggNOG" id="ENOG5032K2Z">
    <property type="taxonomic scope" value="Bacteria"/>
</dbReference>
<keyword evidence="1" id="KW-0732">Signal</keyword>
<reference evidence="2 3" key="1">
    <citation type="journal article" date="2010" name="Stand. Genomic Sci.">
        <title>Complete genome sequence of Haliangium ochraceum type strain (SMP-2).</title>
        <authorList>
            <consortium name="US DOE Joint Genome Institute (JGI-PGF)"/>
            <person name="Ivanova N."/>
            <person name="Daum C."/>
            <person name="Lang E."/>
            <person name="Abt B."/>
            <person name="Kopitz M."/>
            <person name="Saunders E."/>
            <person name="Lapidus A."/>
            <person name="Lucas S."/>
            <person name="Glavina Del Rio T."/>
            <person name="Nolan M."/>
            <person name="Tice H."/>
            <person name="Copeland A."/>
            <person name="Cheng J.F."/>
            <person name="Chen F."/>
            <person name="Bruce D."/>
            <person name="Goodwin L."/>
            <person name="Pitluck S."/>
            <person name="Mavromatis K."/>
            <person name="Pati A."/>
            <person name="Mikhailova N."/>
            <person name="Chen A."/>
            <person name="Palaniappan K."/>
            <person name="Land M."/>
            <person name="Hauser L."/>
            <person name="Chang Y.J."/>
            <person name="Jeffries C.D."/>
            <person name="Detter J.C."/>
            <person name="Brettin T."/>
            <person name="Rohde M."/>
            <person name="Goker M."/>
            <person name="Bristow J."/>
            <person name="Markowitz V."/>
            <person name="Eisen J.A."/>
            <person name="Hugenholtz P."/>
            <person name="Kyrpides N.C."/>
            <person name="Klenk H.P."/>
        </authorList>
    </citation>
    <scope>NUCLEOTIDE SEQUENCE [LARGE SCALE GENOMIC DNA]</scope>
    <source>
        <strain evidence="3">DSM 14365 / CIP 107738 / JCM 11303 / AJ 13395 / SMP-2</strain>
    </source>
</reference>
<dbReference type="OrthoDB" id="5379802at2"/>